<evidence type="ECO:0000313" key="2">
    <source>
        <dbReference type="Proteomes" id="UP000219522"/>
    </source>
</evidence>
<dbReference type="Pfam" id="PF12085">
    <property type="entry name" value="DUF3562"/>
    <property type="match status" value="1"/>
</dbReference>
<accession>A0A7Z7IED3</accession>
<dbReference type="EMBL" id="OCSU01000003">
    <property type="protein sequence ID" value="SOE89228.1"/>
    <property type="molecule type" value="Genomic_DNA"/>
</dbReference>
<dbReference type="NCBIfam" id="NF046112">
    <property type="entry name" value="MSMEG_6209_Nter"/>
    <property type="match status" value="1"/>
</dbReference>
<proteinExistence type="predicted"/>
<gene>
    <name evidence="1" type="ORF">SAMN05446927_7887</name>
</gene>
<dbReference type="Proteomes" id="UP000219522">
    <property type="component" value="Unassembled WGS sequence"/>
</dbReference>
<reference evidence="1 2" key="1">
    <citation type="submission" date="2017-09" db="EMBL/GenBank/DDBJ databases">
        <authorList>
            <person name="Varghese N."/>
            <person name="Submissions S."/>
        </authorList>
    </citation>
    <scope>NUCLEOTIDE SEQUENCE [LARGE SCALE GENOMIC DNA]</scope>
    <source>
        <strain evidence="1 2">OK806</strain>
    </source>
</reference>
<comment type="caution">
    <text evidence="1">The sequence shown here is derived from an EMBL/GenBank/DDBJ whole genome shotgun (WGS) entry which is preliminary data.</text>
</comment>
<organism evidence="1 2">
    <name type="scientific">Caballeronia arationis</name>
    <dbReference type="NCBI Taxonomy" id="1777142"/>
    <lineage>
        <taxon>Bacteria</taxon>
        <taxon>Pseudomonadati</taxon>
        <taxon>Pseudomonadota</taxon>
        <taxon>Betaproteobacteria</taxon>
        <taxon>Burkholderiales</taxon>
        <taxon>Burkholderiaceae</taxon>
        <taxon>Caballeronia</taxon>
    </lineage>
</organism>
<dbReference type="InterPro" id="IPR021945">
    <property type="entry name" value="DUF3562"/>
</dbReference>
<evidence type="ECO:0000313" key="1">
    <source>
        <dbReference type="EMBL" id="SOE89228.1"/>
    </source>
</evidence>
<dbReference type="RefSeq" id="WP_062635722.1">
    <property type="nucleotide sequence ID" value="NZ_FCOG02000017.1"/>
</dbReference>
<protein>
    <recommendedName>
        <fullName evidence="3">DUF3562 domain-containing protein</fullName>
    </recommendedName>
</protein>
<dbReference type="OrthoDB" id="8926668at2"/>
<sequence>MAHPNIEEVVRAIAEDTQASLETVSKLYSDVLAQFEEDARIHDFIPLFVAKRVREQLKGDFA</sequence>
<dbReference type="AlphaFoldDB" id="A0A7Z7IED3"/>
<name>A0A7Z7IED3_9BURK</name>
<evidence type="ECO:0008006" key="3">
    <source>
        <dbReference type="Google" id="ProtNLM"/>
    </source>
</evidence>
<keyword evidence="2" id="KW-1185">Reference proteome</keyword>